<dbReference type="EMBL" id="KV429072">
    <property type="protein sequence ID" value="KZT67874.1"/>
    <property type="molecule type" value="Genomic_DNA"/>
</dbReference>
<sequence length="213" mass="22010">MQCTFGHSWGWKWSSFGVALKNIAGNVDRKKIEAVKVQRKSAGSWWIVGRGGDKGNKIKTKEPLPMLGFIAKMAQKSGAQTPSSPPPAKQASSKLHKAQPTATTAQPSKAAIPPESLVTRVATTLRLVNPPPPPPPMTLTAQVPLWLLAASEAIIALTPEATSTMSVLAAVLITVGSIPALPGVAAGSTATALGTVAVGLGTLLRERAIASAD</sequence>
<accession>A0A165P7V1</accession>
<gene>
    <name evidence="2" type="ORF">DAEQUDRAFT_728650</name>
</gene>
<feature type="non-terminal residue" evidence="2">
    <location>
        <position position="213"/>
    </location>
</feature>
<feature type="region of interest" description="Disordered" evidence="1">
    <location>
        <begin position="75"/>
        <end position="112"/>
    </location>
</feature>
<dbReference type="STRING" id="1314783.A0A165P7V1"/>
<dbReference type="AlphaFoldDB" id="A0A165P7V1"/>
<name>A0A165P7V1_9APHY</name>
<dbReference type="Proteomes" id="UP000076727">
    <property type="component" value="Unassembled WGS sequence"/>
</dbReference>
<evidence type="ECO:0000313" key="3">
    <source>
        <dbReference type="Proteomes" id="UP000076727"/>
    </source>
</evidence>
<keyword evidence="3" id="KW-1185">Reference proteome</keyword>
<reference evidence="2 3" key="1">
    <citation type="journal article" date="2016" name="Mol. Biol. Evol.">
        <title>Comparative Genomics of Early-Diverging Mushroom-Forming Fungi Provides Insights into the Origins of Lignocellulose Decay Capabilities.</title>
        <authorList>
            <person name="Nagy L.G."/>
            <person name="Riley R."/>
            <person name="Tritt A."/>
            <person name="Adam C."/>
            <person name="Daum C."/>
            <person name="Floudas D."/>
            <person name="Sun H."/>
            <person name="Yadav J.S."/>
            <person name="Pangilinan J."/>
            <person name="Larsson K.H."/>
            <person name="Matsuura K."/>
            <person name="Barry K."/>
            <person name="Labutti K."/>
            <person name="Kuo R."/>
            <person name="Ohm R.A."/>
            <person name="Bhattacharya S.S."/>
            <person name="Shirouzu T."/>
            <person name="Yoshinaga Y."/>
            <person name="Martin F.M."/>
            <person name="Grigoriev I.V."/>
            <person name="Hibbett D.S."/>
        </authorList>
    </citation>
    <scope>NUCLEOTIDE SEQUENCE [LARGE SCALE GENOMIC DNA]</scope>
    <source>
        <strain evidence="2 3">L-15889</strain>
    </source>
</reference>
<dbReference type="OrthoDB" id="2729829at2759"/>
<organism evidence="2 3">
    <name type="scientific">Daedalea quercina L-15889</name>
    <dbReference type="NCBI Taxonomy" id="1314783"/>
    <lineage>
        <taxon>Eukaryota</taxon>
        <taxon>Fungi</taxon>
        <taxon>Dikarya</taxon>
        <taxon>Basidiomycota</taxon>
        <taxon>Agaricomycotina</taxon>
        <taxon>Agaricomycetes</taxon>
        <taxon>Polyporales</taxon>
        <taxon>Fomitopsis</taxon>
    </lineage>
</organism>
<evidence type="ECO:0000256" key="1">
    <source>
        <dbReference type="SAM" id="MobiDB-lite"/>
    </source>
</evidence>
<proteinExistence type="predicted"/>
<protein>
    <submittedName>
        <fullName evidence="2">Uncharacterized protein</fullName>
    </submittedName>
</protein>
<evidence type="ECO:0000313" key="2">
    <source>
        <dbReference type="EMBL" id="KZT67874.1"/>
    </source>
</evidence>